<dbReference type="RefSeq" id="WP_022863723.1">
    <property type="nucleotide sequence ID" value="NZ_ATVG01000015.1"/>
</dbReference>
<evidence type="ECO:0000313" key="3">
    <source>
        <dbReference type="EMBL" id="WCZ33043.1"/>
    </source>
</evidence>
<feature type="region of interest" description="Disordered" evidence="1">
    <location>
        <begin position="572"/>
        <end position="594"/>
    </location>
</feature>
<feature type="domain" description="FAD-dependent urate hydroxylase HpyO/Asp monooxygenase CreE-like FAD/NAD(P)-binding" evidence="2">
    <location>
        <begin position="7"/>
        <end position="208"/>
    </location>
</feature>
<organism evidence="3 4">
    <name type="scientific">Corynebacterium massiliense DSM 45435</name>
    <dbReference type="NCBI Taxonomy" id="1121364"/>
    <lineage>
        <taxon>Bacteria</taxon>
        <taxon>Bacillati</taxon>
        <taxon>Actinomycetota</taxon>
        <taxon>Actinomycetes</taxon>
        <taxon>Mycobacteriales</taxon>
        <taxon>Corynebacteriaceae</taxon>
        <taxon>Corynebacterium</taxon>
    </lineage>
</organism>
<dbReference type="SUPFAM" id="SSF51905">
    <property type="entry name" value="FAD/NAD(P)-binding domain"/>
    <property type="match status" value="1"/>
</dbReference>
<dbReference type="InterPro" id="IPR038732">
    <property type="entry name" value="HpyO/CreE_NAD-binding"/>
</dbReference>
<gene>
    <name evidence="3" type="ORF">CMASS_08075</name>
</gene>
<reference evidence="3 4" key="1">
    <citation type="submission" date="2020-10" db="EMBL/GenBank/DDBJ databases">
        <title>Complete genome sequence of Corynebacterium massiliense DSM 45435, type strain of Corynebacterium massiliense.</title>
        <authorList>
            <person name="Busche T."/>
            <person name="Kalinowski J."/>
            <person name="Ruckert C."/>
        </authorList>
    </citation>
    <scope>NUCLEOTIDE SEQUENCE [LARGE SCALE GENOMIC DNA]</scope>
    <source>
        <strain evidence="3 4">DSM 45435</strain>
    </source>
</reference>
<sequence length="644" mass="69320">MTTASIAIIGAGPRGISVLERIAARREDHSPAVDIHLIDDVQVGAGRVWDTDQTSTLCMNTLAGRVTLFTEPGATVTAPVVEGPTMYQWLQLLRGDDPAACDITDAQEALFRAHPADERVMATYGDEIRATVPQSNPTRALYGEYLRWVLDAVLARLPESVTVHRHAARVTGIRDRGDVDELTLRPTATESAQGEETLRADATVWAAGWVQPAPSAAEEEFAAATADAATEASGHRWIRPGNPIDQNYADIPAGERVLTRGLGMGFYDIMALSTIGRGGRFIADESARSGLRYEATGNEPHFVVTSRRGFPFFPKSDYGGLPPKATLKRTKDAIAALSGESDIDFATAVWPAIARDAYTAYFTTLARTAPDALTAPLSEIHTAIDAASPDELASATAPLTTRPFDLAEYAAPLAQVTADMSPDEVTAFIAQRMVWHIEHAQLGTESPEKAALWEISAARKPVSILGSPARFTRESRLGRYSEFMALGQMAGSGPPLFRFQQLLALVDAGLITFLGNNPQVTVTDAGFCATSGERSVEAATLVDAWMYKPDIRRPGDELTKRLLADDRLRPFADHGVDTGSPETDDATRQTVHPDGSRDARLHLVGIPTYAQWPDTTISPLPGTDPLMLQETDKAAASLLRVAGA</sequence>
<evidence type="ECO:0000313" key="4">
    <source>
        <dbReference type="Proteomes" id="UP001220064"/>
    </source>
</evidence>
<evidence type="ECO:0000259" key="2">
    <source>
        <dbReference type="Pfam" id="PF13454"/>
    </source>
</evidence>
<dbReference type="PANTHER" id="PTHR40254:SF1">
    <property type="entry name" value="BLR0577 PROTEIN"/>
    <property type="match status" value="1"/>
</dbReference>
<accession>A0ABY7UBF4</accession>
<protein>
    <recommendedName>
        <fullName evidence="2">FAD-dependent urate hydroxylase HpyO/Asp monooxygenase CreE-like FAD/NAD(P)-binding domain-containing protein</fullName>
    </recommendedName>
</protein>
<dbReference type="Pfam" id="PF13454">
    <property type="entry name" value="NAD_binding_9"/>
    <property type="match status" value="1"/>
</dbReference>
<dbReference type="PANTHER" id="PTHR40254">
    <property type="entry name" value="BLR0577 PROTEIN"/>
    <property type="match status" value="1"/>
</dbReference>
<name>A0ABY7UBF4_9CORY</name>
<dbReference type="EMBL" id="CP063189">
    <property type="protein sequence ID" value="WCZ33043.1"/>
    <property type="molecule type" value="Genomic_DNA"/>
</dbReference>
<keyword evidence="4" id="KW-1185">Reference proteome</keyword>
<dbReference type="InterPro" id="IPR052189">
    <property type="entry name" value="L-asp_N-monooxygenase_NS-form"/>
</dbReference>
<dbReference type="InterPro" id="IPR036188">
    <property type="entry name" value="FAD/NAD-bd_sf"/>
</dbReference>
<evidence type="ECO:0000256" key="1">
    <source>
        <dbReference type="SAM" id="MobiDB-lite"/>
    </source>
</evidence>
<dbReference type="Proteomes" id="UP001220064">
    <property type="component" value="Chromosome"/>
</dbReference>
<proteinExistence type="predicted"/>